<reference evidence="2" key="2">
    <citation type="submission" date="2020-09" db="EMBL/GenBank/DDBJ databases">
        <authorList>
            <person name="Sun Q."/>
            <person name="Zhou Y."/>
        </authorList>
    </citation>
    <scope>NUCLEOTIDE SEQUENCE</scope>
    <source>
        <strain evidence="2">CGMCC 4.7278</strain>
    </source>
</reference>
<gene>
    <name evidence="2" type="ORF">GCM10011591_15190</name>
</gene>
<keyword evidence="1" id="KW-0472">Membrane</keyword>
<keyword evidence="3" id="KW-1185">Reference proteome</keyword>
<dbReference type="Proteomes" id="UP000612956">
    <property type="component" value="Unassembled WGS sequence"/>
</dbReference>
<dbReference type="RefSeq" id="WP_188828026.1">
    <property type="nucleotide sequence ID" value="NZ_BMMW01000001.1"/>
</dbReference>
<dbReference type="NCBIfam" id="TIGR00026">
    <property type="entry name" value="hi_GC_TIGR00026"/>
    <property type="match status" value="1"/>
</dbReference>
<sequence>MALIRKLLIAVIGIVLVGLGVIIYGLRTKNRAILDPFTRLQRDRLNAPQLRTAGEAGTTNGIIYHVGRTSGREFTTPITPFPKGDQFLIGLPYGPETQWMKNVLAAGGATLKYDGELIRVTDPRVVPTESLRDQLATMERVFQQVFGVNEYLVVTRVDA</sequence>
<organism evidence="2 3">
    <name type="scientific">Nocardia camponoti</name>
    <dbReference type="NCBI Taxonomy" id="1616106"/>
    <lineage>
        <taxon>Bacteria</taxon>
        <taxon>Bacillati</taxon>
        <taxon>Actinomycetota</taxon>
        <taxon>Actinomycetes</taxon>
        <taxon>Mycobacteriales</taxon>
        <taxon>Nocardiaceae</taxon>
        <taxon>Nocardia</taxon>
    </lineage>
</organism>
<dbReference type="AlphaFoldDB" id="A0A917QCL2"/>
<accession>A0A917QCL2</accession>
<feature type="transmembrane region" description="Helical" evidence="1">
    <location>
        <begin position="7"/>
        <end position="26"/>
    </location>
</feature>
<evidence type="ECO:0008006" key="4">
    <source>
        <dbReference type="Google" id="ProtNLM"/>
    </source>
</evidence>
<evidence type="ECO:0000313" key="3">
    <source>
        <dbReference type="Proteomes" id="UP000612956"/>
    </source>
</evidence>
<evidence type="ECO:0000256" key="1">
    <source>
        <dbReference type="SAM" id="Phobius"/>
    </source>
</evidence>
<comment type="caution">
    <text evidence="2">The sequence shown here is derived from an EMBL/GenBank/DDBJ whole genome shotgun (WGS) entry which is preliminary data.</text>
</comment>
<proteinExistence type="predicted"/>
<dbReference type="Gene3D" id="2.30.110.10">
    <property type="entry name" value="Electron Transport, Fmn-binding Protein, Chain A"/>
    <property type="match status" value="1"/>
</dbReference>
<dbReference type="GO" id="GO:0016491">
    <property type="term" value="F:oxidoreductase activity"/>
    <property type="evidence" value="ECO:0007669"/>
    <property type="project" value="InterPro"/>
</dbReference>
<name>A0A917QCL2_9NOCA</name>
<keyword evidence="1" id="KW-1133">Transmembrane helix</keyword>
<evidence type="ECO:0000313" key="2">
    <source>
        <dbReference type="EMBL" id="GGK44553.1"/>
    </source>
</evidence>
<dbReference type="EMBL" id="BMMW01000001">
    <property type="protein sequence ID" value="GGK44553.1"/>
    <property type="molecule type" value="Genomic_DNA"/>
</dbReference>
<dbReference type="InterPro" id="IPR012349">
    <property type="entry name" value="Split_barrel_FMN-bd"/>
</dbReference>
<reference evidence="2" key="1">
    <citation type="journal article" date="2014" name="Int. J. Syst. Evol. Microbiol.">
        <title>Complete genome sequence of Corynebacterium casei LMG S-19264T (=DSM 44701T), isolated from a smear-ripened cheese.</title>
        <authorList>
            <consortium name="US DOE Joint Genome Institute (JGI-PGF)"/>
            <person name="Walter F."/>
            <person name="Albersmeier A."/>
            <person name="Kalinowski J."/>
            <person name="Ruckert C."/>
        </authorList>
    </citation>
    <scope>NUCLEOTIDE SEQUENCE</scope>
    <source>
        <strain evidence="2">CGMCC 4.7278</strain>
    </source>
</reference>
<dbReference type="InterPro" id="IPR004378">
    <property type="entry name" value="F420H2_quin_Rdtase"/>
</dbReference>
<keyword evidence="1" id="KW-0812">Transmembrane</keyword>
<protein>
    <recommendedName>
        <fullName evidence="4">Nitroreductase family deazaflavin-dependent oxidoreductase</fullName>
    </recommendedName>
</protein>